<proteinExistence type="predicted"/>
<organism evidence="1">
    <name type="scientific">Pseudogymnoascus destructans</name>
    <dbReference type="NCBI Taxonomy" id="655981"/>
    <lineage>
        <taxon>Eukaryota</taxon>
        <taxon>Fungi</taxon>
        <taxon>Dikarya</taxon>
        <taxon>Ascomycota</taxon>
        <taxon>Pezizomycotina</taxon>
        <taxon>Leotiomycetes</taxon>
        <taxon>Thelebolales</taxon>
        <taxon>Thelebolaceae</taxon>
        <taxon>Pseudogymnoascus</taxon>
    </lineage>
</organism>
<name>A0A177A269_9PEZI</name>
<dbReference type="OrthoDB" id="4160565at2759"/>
<dbReference type="EMBL" id="KV441404">
    <property type="protein sequence ID" value="OAF56365.1"/>
    <property type="molecule type" value="Genomic_DNA"/>
</dbReference>
<dbReference type="eggNOG" id="ENOG502RJT0">
    <property type="taxonomic scope" value="Eukaryota"/>
</dbReference>
<sequence>MRTSFTSSYILPGIVLNPLILLHGFNTYASHYIPSAIATAASSSRYKWFEDYGPQGNHIPYFYVHTNDSLCWSYTAVMVVVQVLAYIKIVEQQGGPGTNPSTEEGRD</sequence>
<dbReference type="VEuPathDB" id="FungiDB:GMDG_02343"/>
<dbReference type="AlphaFoldDB" id="A0A177A269"/>
<reference evidence="1" key="1">
    <citation type="submission" date="2016-03" db="EMBL/GenBank/DDBJ databases">
        <title>Updated assembly of Pseudogymnoascus destructans, the fungus causing white-nose syndrome of bats.</title>
        <authorList>
            <person name="Palmer J.M."/>
            <person name="Drees K.P."/>
            <person name="Foster J.T."/>
            <person name="Lindner D.L."/>
        </authorList>
    </citation>
    <scope>NUCLEOTIDE SEQUENCE [LARGE SCALE GENOMIC DNA]</scope>
    <source>
        <strain evidence="1">20631-21</strain>
    </source>
</reference>
<protein>
    <submittedName>
        <fullName evidence="1">Uncharacterized protein</fullName>
    </submittedName>
</protein>
<accession>A0A177A269</accession>
<gene>
    <name evidence="1" type="ORF">VC83_06760</name>
</gene>
<dbReference type="RefSeq" id="XP_024321661.1">
    <property type="nucleotide sequence ID" value="XM_024470349.1"/>
</dbReference>
<evidence type="ECO:0000313" key="1">
    <source>
        <dbReference type="EMBL" id="OAF56365.1"/>
    </source>
</evidence>
<dbReference type="GeneID" id="36289816"/>
<dbReference type="Proteomes" id="UP000077154">
    <property type="component" value="Unassembled WGS sequence"/>
</dbReference>